<dbReference type="EMBL" id="PKPP01000314">
    <property type="protein sequence ID" value="PWA94451.1"/>
    <property type="molecule type" value="Genomic_DNA"/>
</dbReference>
<evidence type="ECO:0000256" key="1">
    <source>
        <dbReference type="ARBA" id="ARBA00022737"/>
    </source>
</evidence>
<dbReference type="InterPro" id="IPR011989">
    <property type="entry name" value="ARM-like"/>
</dbReference>
<dbReference type="Gene3D" id="1.25.10.10">
    <property type="entry name" value="Leucine-rich Repeat Variant"/>
    <property type="match status" value="2"/>
</dbReference>
<organism evidence="4 5">
    <name type="scientific">Artemisia annua</name>
    <name type="common">Sweet wormwood</name>
    <dbReference type="NCBI Taxonomy" id="35608"/>
    <lineage>
        <taxon>Eukaryota</taxon>
        <taxon>Viridiplantae</taxon>
        <taxon>Streptophyta</taxon>
        <taxon>Embryophyta</taxon>
        <taxon>Tracheophyta</taxon>
        <taxon>Spermatophyta</taxon>
        <taxon>Magnoliopsida</taxon>
        <taxon>eudicotyledons</taxon>
        <taxon>Gunneridae</taxon>
        <taxon>Pentapetalae</taxon>
        <taxon>asterids</taxon>
        <taxon>campanulids</taxon>
        <taxon>Asterales</taxon>
        <taxon>Asteraceae</taxon>
        <taxon>Asteroideae</taxon>
        <taxon>Anthemideae</taxon>
        <taxon>Artemisiinae</taxon>
        <taxon>Artemisia</taxon>
    </lineage>
</organism>
<evidence type="ECO:0000313" key="5">
    <source>
        <dbReference type="Proteomes" id="UP000245207"/>
    </source>
</evidence>
<sequence>MAKIQQKNNTTTFSIWSSCRRTILNTLRCGTHHHHRRHTTTQEPPKTTPPPSKPKKSEKLSELLKMCEMYEEEEEEVRKKVAVLEEMKMVVKRLQCGDSGGAHEVRRLCKDDHGGVRMNFGLLGVIPPLVAMVDDGGGEEKIVALYALLNLGIGNDENKAAIVKAGAVHKMLNLVESPNEGLPDPDLSAAIVANFLGLSALDSNKPIIGSSGAISFLVKTLKNAAEGNINSQVVQDCLRALYNLSILPTNVAPMIEIDDFLSFLLTSLGDMEVSDRILSILSNVVSTPEGRKALSSVHDSFQILVDVLSWTDMPDCQEKATYILMVMAHKSYRDRQAMIESGVSSSLLELTLLGSTLAQKRASRILEILRIDKGKQVSETFVGNTVANVSAPLYGSADSGSAHPLKDAQDDRMMSDESMAVKNLVQQSLHSNMRRIVKRANLPQDFVPSEHFRSLTSISTSKSLPF</sequence>
<evidence type="ECO:0000256" key="2">
    <source>
        <dbReference type="SAM" id="Coils"/>
    </source>
</evidence>
<dbReference type="PANTHER" id="PTHR46700">
    <property type="entry name" value="ARM REPEAT SUPERFAMILY PROTEIN"/>
    <property type="match status" value="1"/>
</dbReference>
<keyword evidence="2" id="KW-0175">Coiled coil</keyword>
<comment type="caution">
    <text evidence="4">The sequence shown here is derived from an EMBL/GenBank/DDBJ whole genome shotgun (WGS) entry which is preliminary data.</text>
</comment>
<dbReference type="OrthoDB" id="7537227at2759"/>
<keyword evidence="1" id="KW-0677">Repeat</keyword>
<dbReference type="PANTHER" id="PTHR46700:SF1">
    <property type="entry name" value="ARM REPEAT SUPERFAMILY PROTEIN"/>
    <property type="match status" value="1"/>
</dbReference>
<dbReference type="SMART" id="SM00185">
    <property type="entry name" value="ARM"/>
    <property type="match status" value="3"/>
</dbReference>
<evidence type="ECO:0000256" key="3">
    <source>
        <dbReference type="SAM" id="MobiDB-lite"/>
    </source>
</evidence>
<feature type="compositionally biased region" description="Basic residues" evidence="3">
    <location>
        <begin position="30"/>
        <end position="39"/>
    </location>
</feature>
<dbReference type="InterPro" id="IPR000225">
    <property type="entry name" value="Armadillo"/>
</dbReference>
<feature type="coiled-coil region" evidence="2">
    <location>
        <begin position="60"/>
        <end position="87"/>
    </location>
</feature>
<proteinExistence type="predicted"/>
<reference evidence="4 5" key="1">
    <citation type="journal article" date="2018" name="Mol. Plant">
        <title>The genome of Artemisia annua provides insight into the evolution of Asteraceae family and artemisinin biosynthesis.</title>
        <authorList>
            <person name="Shen Q."/>
            <person name="Zhang L."/>
            <person name="Liao Z."/>
            <person name="Wang S."/>
            <person name="Yan T."/>
            <person name="Shi P."/>
            <person name="Liu M."/>
            <person name="Fu X."/>
            <person name="Pan Q."/>
            <person name="Wang Y."/>
            <person name="Lv Z."/>
            <person name="Lu X."/>
            <person name="Zhang F."/>
            <person name="Jiang W."/>
            <person name="Ma Y."/>
            <person name="Chen M."/>
            <person name="Hao X."/>
            <person name="Li L."/>
            <person name="Tang Y."/>
            <person name="Lv G."/>
            <person name="Zhou Y."/>
            <person name="Sun X."/>
            <person name="Brodelius P.E."/>
            <person name="Rose J.K.C."/>
            <person name="Tang K."/>
        </authorList>
    </citation>
    <scope>NUCLEOTIDE SEQUENCE [LARGE SCALE GENOMIC DNA]</scope>
    <source>
        <strain evidence="5">cv. Huhao1</strain>
        <tissue evidence="4">Leaf</tissue>
    </source>
</reference>
<dbReference type="STRING" id="35608.A0A2U1Q8W7"/>
<keyword evidence="5" id="KW-1185">Reference proteome</keyword>
<feature type="region of interest" description="Disordered" evidence="3">
    <location>
        <begin position="30"/>
        <end position="59"/>
    </location>
</feature>
<dbReference type="InterPro" id="IPR016024">
    <property type="entry name" value="ARM-type_fold"/>
</dbReference>
<dbReference type="AlphaFoldDB" id="A0A2U1Q8W7"/>
<gene>
    <name evidence="4" type="ORF">CTI12_AA062160</name>
</gene>
<dbReference type="SUPFAM" id="SSF48371">
    <property type="entry name" value="ARM repeat"/>
    <property type="match status" value="1"/>
</dbReference>
<name>A0A2U1Q8W7_ARTAN</name>
<accession>A0A2U1Q8W7</accession>
<dbReference type="Proteomes" id="UP000245207">
    <property type="component" value="Unassembled WGS sequence"/>
</dbReference>
<protein>
    <submittedName>
        <fullName evidence="4">Armadillo</fullName>
    </submittedName>
</protein>
<evidence type="ECO:0000313" key="4">
    <source>
        <dbReference type="EMBL" id="PWA94451.1"/>
    </source>
</evidence>
<dbReference type="PROSITE" id="PS51257">
    <property type="entry name" value="PROKAR_LIPOPROTEIN"/>
    <property type="match status" value="1"/>
</dbReference>